<dbReference type="GO" id="GO:0006508">
    <property type="term" value="P:proteolysis"/>
    <property type="evidence" value="ECO:0007669"/>
    <property type="project" value="TreeGrafter"/>
</dbReference>
<evidence type="ECO:0000313" key="2">
    <source>
        <dbReference type="EMBL" id="SMG10667.1"/>
    </source>
</evidence>
<dbReference type="RefSeq" id="WP_085515356.1">
    <property type="nucleotide sequence ID" value="NZ_FXAW01000001.1"/>
</dbReference>
<dbReference type="Pfam" id="PF00144">
    <property type="entry name" value="Beta-lactamase"/>
    <property type="match status" value="1"/>
</dbReference>
<reference evidence="3" key="1">
    <citation type="submission" date="2017-04" db="EMBL/GenBank/DDBJ databases">
        <authorList>
            <person name="Varghese N."/>
            <person name="Submissions S."/>
        </authorList>
    </citation>
    <scope>NUCLEOTIDE SEQUENCE [LARGE SCALE GENOMIC DNA]</scope>
    <source>
        <strain evidence="3">DSM 4125</strain>
    </source>
</reference>
<dbReference type="SUPFAM" id="SSF56601">
    <property type="entry name" value="beta-lactamase/transpeptidase-like"/>
    <property type="match status" value="1"/>
</dbReference>
<dbReference type="GO" id="GO:0008233">
    <property type="term" value="F:peptidase activity"/>
    <property type="evidence" value="ECO:0007669"/>
    <property type="project" value="TreeGrafter"/>
</dbReference>
<dbReference type="GO" id="GO:0019216">
    <property type="term" value="P:regulation of lipid metabolic process"/>
    <property type="evidence" value="ECO:0007669"/>
    <property type="project" value="TreeGrafter"/>
</dbReference>
<dbReference type="Proteomes" id="UP000193804">
    <property type="component" value="Unassembled WGS sequence"/>
</dbReference>
<dbReference type="PANTHER" id="PTHR46520">
    <property type="entry name" value="SERINE BETA-LACTAMASE-LIKE PROTEIN LACTB, MITOCHONDRIAL"/>
    <property type="match status" value="1"/>
</dbReference>
<dbReference type="Gene3D" id="3.40.710.10">
    <property type="entry name" value="DD-peptidase/beta-lactamase superfamily"/>
    <property type="match status" value="1"/>
</dbReference>
<dbReference type="STRING" id="1028.SAMN05661096_00343"/>
<proteinExistence type="predicted"/>
<evidence type="ECO:0000313" key="3">
    <source>
        <dbReference type="Proteomes" id="UP000193804"/>
    </source>
</evidence>
<sequence>MVAQEYDHAIAKARFLILEHQKQTNIPGLQVAVMIDGEMIWSESMGYVDLENAVPVTSQTQFRTGSLTKPLTSIALGKMLEGNLISLDNTVEDFFPDYPAPAKQITVRHCLGLF</sequence>
<organism evidence="2 3">
    <name type="scientific">Marivirga sericea</name>
    <dbReference type="NCBI Taxonomy" id="1028"/>
    <lineage>
        <taxon>Bacteria</taxon>
        <taxon>Pseudomonadati</taxon>
        <taxon>Bacteroidota</taxon>
        <taxon>Cytophagia</taxon>
        <taxon>Cytophagales</taxon>
        <taxon>Marivirgaceae</taxon>
        <taxon>Marivirga</taxon>
    </lineage>
</organism>
<keyword evidence="3" id="KW-1185">Reference proteome</keyword>
<name>A0A1X7I9H5_9BACT</name>
<gene>
    <name evidence="2" type="ORF">SAMN05661096_00343</name>
</gene>
<dbReference type="OrthoDB" id="9793489at2"/>
<dbReference type="EMBL" id="FXAW01000001">
    <property type="protein sequence ID" value="SMG10667.1"/>
    <property type="molecule type" value="Genomic_DNA"/>
</dbReference>
<protein>
    <submittedName>
        <fullName evidence="2">Beta-lactamase</fullName>
    </submittedName>
</protein>
<dbReference type="PANTHER" id="PTHR46520:SF1">
    <property type="entry name" value="SERINE BETA-LACTAMASE-LIKE PROTEIN LACTB, MITOCHONDRIAL"/>
    <property type="match status" value="1"/>
</dbReference>
<accession>A0A1X7I9H5</accession>
<dbReference type="InterPro" id="IPR012338">
    <property type="entry name" value="Beta-lactam/transpept-like"/>
</dbReference>
<evidence type="ECO:0000259" key="1">
    <source>
        <dbReference type="Pfam" id="PF00144"/>
    </source>
</evidence>
<dbReference type="InterPro" id="IPR001466">
    <property type="entry name" value="Beta-lactam-related"/>
</dbReference>
<dbReference type="InterPro" id="IPR052794">
    <property type="entry name" value="Mito_Ser_Protease_LACTB"/>
</dbReference>
<dbReference type="AlphaFoldDB" id="A0A1X7I9H5"/>
<feature type="domain" description="Beta-lactamase-related" evidence="1">
    <location>
        <begin position="19"/>
        <end position="109"/>
    </location>
</feature>